<dbReference type="InterPro" id="IPR013762">
    <property type="entry name" value="Integrase-like_cat_sf"/>
</dbReference>
<dbReference type="Pfam" id="PF14659">
    <property type="entry name" value="Phage_int_SAM_3"/>
    <property type="match status" value="1"/>
</dbReference>
<protein>
    <submittedName>
        <fullName evidence="9">Integrase family protein</fullName>
    </submittedName>
</protein>
<organism evidence="9 10">
    <name type="scientific">Cellulosilyticum lentocellum (strain ATCC 49066 / DSM 5427 / NCIMB 11756 / RHM5)</name>
    <name type="common">Clostridium lentocellum</name>
    <dbReference type="NCBI Taxonomy" id="642492"/>
    <lineage>
        <taxon>Bacteria</taxon>
        <taxon>Bacillati</taxon>
        <taxon>Bacillota</taxon>
        <taxon>Clostridia</taxon>
        <taxon>Lachnospirales</taxon>
        <taxon>Cellulosilyticaceae</taxon>
        <taxon>Cellulosilyticum</taxon>
    </lineage>
</organism>
<dbReference type="InterPro" id="IPR050090">
    <property type="entry name" value="Tyrosine_recombinase_XerCD"/>
</dbReference>
<dbReference type="KEGG" id="cle:Clole_2628"/>
<feature type="domain" description="Core-binding (CB)" evidence="8">
    <location>
        <begin position="71"/>
        <end position="153"/>
    </location>
</feature>
<evidence type="ECO:0000259" key="7">
    <source>
        <dbReference type="PROSITE" id="PS51898"/>
    </source>
</evidence>
<sequence>MTKATQEKTRKKGQNVDGLYTATVDTGIRNANGTKKYKYFRAKTKKELKAKVDAYKMDVALNGKPLDKTTVTLSEWVYQFLFVHVIHEVAPTTFHRYVNLYEVHIKDSYIGDIGLQCITHTQIQRYFNNKTDKAKATLQKIKNLLNKAFKSAIHNNFIRYNPMDGIIIPKTAKEAKEIKILTTQEQLRYIEASKAEPNGLFLRLALYTGMRLGEVLALKWENVDLEQGTITVKESMKRSRVYSDDGNFIVEDVIKEPKTKKGIRLIYIPDILIEELKQIEKEDGLVFDTNESTVNHMHDRICTAAKINPNKVYKGETATTVYGVGIHALRHTLATRLLENNVNIKYVSDILGHKNITTTYNIYSHVLDDSKREVATTINQIFTY</sequence>
<dbReference type="CDD" id="cd01189">
    <property type="entry name" value="INT_ICEBs1_C_like"/>
    <property type="match status" value="1"/>
</dbReference>
<dbReference type="PROSITE" id="PS51898">
    <property type="entry name" value="TYR_RECOMBINASE"/>
    <property type="match status" value="1"/>
</dbReference>
<dbReference type="RefSeq" id="WP_013657622.1">
    <property type="nucleotide sequence ID" value="NC_015275.1"/>
</dbReference>
<evidence type="ECO:0000256" key="6">
    <source>
        <dbReference type="PROSITE-ProRule" id="PRU01248"/>
    </source>
</evidence>
<dbReference type="SUPFAM" id="SSF56349">
    <property type="entry name" value="DNA breaking-rejoining enzymes"/>
    <property type="match status" value="1"/>
</dbReference>
<accession>F2JIG3</accession>
<reference evidence="9 10" key="1">
    <citation type="journal article" date="2011" name="J. Bacteriol.">
        <title>Complete genome sequence of the cellulose-degrading bacterium Cellulosilyticum lentocellum.</title>
        <authorList>
            <consortium name="US DOE Joint Genome Institute"/>
            <person name="Miller D.A."/>
            <person name="Suen G."/>
            <person name="Bruce D."/>
            <person name="Copeland A."/>
            <person name="Cheng J.F."/>
            <person name="Detter C."/>
            <person name="Goodwin L.A."/>
            <person name="Han C.S."/>
            <person name="Hauser L.J."/>
            <person name="Land M.L."/>
            <person name="Lapidus A."/>
            <person name="Lucas S."/>
            <person name="Meincke L."/>
            <person name="Pitluck S."/>
            <person name="Tapia R."/>
            <person name="Teshima H."/>
            <person name="Woyke T."/>
            <person name="Fox B.G."/>
            <person name="Angert E.R."/>
            <person name="Currie C.R."/>
        </authorList>
    </citation>
    <scope>NUCLEOTIDE SEQUENCE [LARGE SCALE GENOMIC DNA]</scope>
    <source>
        <strain evidence="10">ATCC 49066 / DSM 5427 / NCIMB 11756 / RHM5</strain>
    </source>
</reference>
<keyword evidence="5" id="KW-0233">DNA recombination</keyword>
<evidence type="ECO:0000313" key="9">
    <source>
        <dbReference type="EMBL" id="ADZ84329.1"/>
    </source>
</evidence>
<dbReference type="PANTHER" id="PTHR30349:SF64">
    <property type="entry name" value="PROPHAGE INTEGRASE INTD-RELATED"/>
    <property type="match status" value="1"/>
</dbReference>
<dbReference type="InterPro" id="IPR002104">
    <property type="entry name" value="Integrase_catalytic"/>
</dbReference>
<dbReference type="STRING" id="642492.Clole_2628"/>
<evidence type="ECO:0000256" key="4">
    <source>
        <dbReference type="ARBA" id="ARBA00023125"/>
    </source>
</evidence>
<evidence type="ECO:0000256" key="2">
    <source>
        <dbReference type="ARBA" id="ARBA00008857"/>
    </source>
</evidence>
<evidence type="ECO:0000256" key="1">
    <source>
        <dbReference type="ARBA" id="ARBA00003283"/>
    </source>
</evidence>
<evidence type="ECO:0000256" key="5">
    <source>
        <dbReference type="ARBA" id="ARBA00023172"/>
    </source>
</evidence>
<keyword evidence="4 6" id="KW-0238">DNA-binding</keyword>
<keyword evidence="10" id="KW-1185">Reference proteome</keyword>
<dbReference type="InterPro" id="IPR044068">
    <property type="entry name" value="CB"/>
</dbReference>
<name>F2JIG3_CELLD</name>
<dbReference type="PROSITE" id="PS51900">
    <property type="entry name" value="CB"/>
    <property type="match status" value="1"/>
</dbReference>
<evidence type="ECO:0000313" key="10">
    <source>
        <dbReference type="Proteomes" id="UP000008467"/>
    </source>
</evidence>
<proteinExistence type="inferred from homology"/>
<dbReference type="Gene3D" id="1.10.150.130">
    <property type="match status" value="1"/>
</dbReference>
<dbReference type="GO" id="GO:0003677">
    <property type="term" value="F:DNA binding"/>
    <property type="evidence" value="ECO:0007669"/>
    <property type="project" value="UniProtKB-UniRule"/>
</dbReference>
<dbReference type="EMBL" id="CP002582">
    <property type="protein sequence ID" value="ADZ84329.1"/>
    <property type="molecule type" value="Genomic_DNA"/>
</dbReference>
<evidence type="ECO:0000259" key="8">
    <source>
        <dbReference type="PROSITE" id="PS51900"/>
    </source>
</evidence>
<dbReference type="Gene3D" id="1.10.443.10">
    <property type="entry name" value="Intergrase catalytic core"/>
    <property type="match status" value="1"/>
</dbReference>
<keyword evidence="3" id="KW-0229">DNA integration</keyword>
<dbReference type="PANTHER" id="PTHR30349">
    <property type="entry name" value="PHAGE INTEGRASE-RELATED"/>
    <property type="match status" value="1"/>
</dbReference>
<dbReference type="GO" id="GO:0006310">
    <property type="term" value="P:DNA recombination"/>
    <property type="evidence" value="ECO:0007669"/>
    <property type="project" value="UniProtKB-KW"/>
</dbReference>
<dbReference type="InterPro" id="IPR004107">
    <property type="entry name" value="Integrase_SAM-like_N"/>
</dbReference>
<dbReference type="eggNOG" id="COG0582">
    <property type="taxonomic scope" value="Bacteria"/>
</dbReference>
<dbReference type="HOGENOM" id="CLU_027562_17_1_9"/>
<comment type="similarity">
    <text evidence="2">Belongs to the 'phage' integrase family.</text>
</comment>
<gene>
    <name evidence="9" type="ordered locus">Clole_2628</name>
</gene>
<dbReference type="GO" id="GO:0015074">
    <property type="term" value="P:DNA integration"/>
    <property type="evidence" value="ECO:0007669"/>
    <property type="project" value="UniProtKB-KW"/>
</dbReference>
<dbReference type="InterPro" id="IPR010998">
    <property type="entry name" value="Integrase_recombinase_N"/>
</dbReference>
<feature type="domain" description="Tyr recombinase" evidence="7">
    <location>
        <begin position="176"/>
        <end position="376"/>
    </location>
</feature>
<comment type="function">
    <text evidence="1">Site-specific tyrosine recombinase, which acts by catalyzing the cutting and rejoining of the recombining DNA molecules.</text>
</comment>
<dbReference type="InterPro" id="IPR011010">
    <property type="entry name" value="DNA_brk_join_enz"/>
</dbReference>
<dbReference type="Pfam" id="PF00589">
    <property type="entry name" value="Phage_integrase"/>
    <property type="match status" value="1"/>
</dbReference>
<dbReference type="Proteomes" id="UP000008467">
    <property type="component" value="Chromosome"/>
</dbReference>
<dbReference type="AlphaFoldDB" id="F2JIG3"/>
<evidence type="ECO:0000256" key="3">
    <source>
        <dbReference type="ARBA" id="ARBA00022908"/>
    </source>
</evidence>